<dbReference type="AlphaFoldDB" id="A0AAD0AC86"/>
<dbReference type="Pfam" id="PF00589">
    <property type="entry name" value="Phage_integrase"/>
    <property type="match status" value="1"/>
</dbReference>
<keyword evidence="2" id="KW-0229">DNA integration</keyword>
<protein>
    <submittedName>
        <fullName evidence="6">Integrase</fullName>
    </submittedName>
</protein>
<dbReference type="EMBL" id="CP024176">
    <property type="protein sequence ID" value="ATQ82459.1"/>
    <property type="molecule type" value="Genomic_DNA"/>
</dbReference>
<feature type="domain" description="Tyr recombinase" evidence="5">
    <location>
        <begin position="216"/>
        <end position="419"/>
    </location>
</feature>
<dbReference type="InterPro" id="IPR050808">
    <property type="entry name" value="Phage_Integrase"/>
</dbReference>
<dbReference type="CDD" id="cd00801">
    <property type="entry name" value="INT_P4_C"/>
    <property type="match status" value="1"/>
</dbReference>
<reference evidence="6" key="1">
    <citation type="submission" date="2017-11" db="EMBL/GenBank/DDBJ databases">
        <title>Complete Genome Sequence from Moraxella oslensis YHS isolated from human skin.</title>
        <authorList>
            <person name="Lee K."/>
            <person name="Lim J.Y."/>
            <person name="Hwang I."/>
        </authorList>
    </citation>
    <scope>NUCLEOTIDE SEQUENCE</scope>
    <source>
        <strain evidence="6">YHS</strain>
    </source>
</reference>
<dbReference type="InterPro" id="IPR013762">
    <property type="entry name" value="Integrase-like_cat_sf"/>
</dbReference>
<dbReference type="PROSITE" id="PS51898">
    <property type="entry name" value="TYR_RECOMBINASE"/>
    <property type="match status" value="1"/>
</dbReference>
<dbReference type="Gene3D" id="1.10.150.130">
    <property type="match status" value="1"/>
</dbReference>
<dbReference type="GO" id="GO:0015074">
    <property type="term" value="P:DNA integration"/>
    <property type="evidence" value="ECO:0007669"/>
    <property type="project" value="UniProtKB-KW"/>
</dbReference>
<dbReference type="InterPro" id="IPR053876">
    <property type="entry name" value="Phage_int_M"/>
</dbReference>
<evidence type="ECO:0000256" key="1">
    <source>
        <dbReference type="ARBA" id="ARBA00008857"/>
    </source>
</evidence>
<dbReference type="PANTHER" id="PTHR30629">
    <property type="entry name" value="PROPHAGE INTEGRASE"/>
    <property type="match status" value="1"/>
</dbReference>
<dbReference type="Gene3D" id="3.30.160.390">
    <property type="entry name" value="Integrase, DNA-binding domain"/>
    <property type="match status" value="1"/>
</dbReference>
<dbReference type="GO" id="GO:0003677">
    <property type="term" value="F:DNA binding"/>
    <property type="evidence" value="ECO:0007669"/>
    <property type="project" value="UniProtKB-KW"/>
</dbReference>
<evidence type="ECO:0000256" key="3">
    <source>
        <dbReference type="ARBA" id="ARBA00023125"/>
    </source>
</evidence>
<evidence type="ECO:0000259" key="5">
    <source>
        <dbReference type="PROSITE" id="PS51898"/>
    </source>
</evidence>
<dbReference type="InterPro" id="IPR010998">
    <property type="entry name" value="Integrase_recombinase_N"/>
</dbReference>
<dbReference type="InterPro" id="IPR002104">
    <property type="entry name" value="Integrase_catalytic"/>
</dbReference>
<dbReference type="SUPFAM" id="SSF56349">
    <property type="entry name" value="DNA breaking-rejoining enzymes"/>
    <property type="match status" value="1"/>
</dbReference>
<dbReference type="GO" id="GO:0006310">
    <property type="term" value="P:DNA recombination"/>
    <property type="evidence" value="ECO:0007669"/>
    <property type="project" value="UniProtKB-KW"/>
</dbReference>
<dbReference type="PANTHER" id="PTHR30629:SF2">
    <property type="entry name" value="PROPHAGE INTEGRASE INTS-RELATED"/>
    <property type="match status" value="1"/>
</dbReference>
<dbReference type="InterPro" id="IPR011010">
    <property type="entry name" value="DNA_brk_join_enz"/>
</dbReference>
<evidence type="ECO:0000256" key="2">
    <source>
        <dbReference type="ARBA" id="ARBA00022908"/>
    </source>
</evidence>
<keyword evidence="3" id="KW-0238">DNA-binding</keyword>
<gene>
    <name evidence="6" type="ORF">YHS_00585</name>
</gene>
<dbReference type="Pfam" id="PF13356">
    <property type="entry name" value="Arm-DNA-bind_3"/>
    <property type="match status" value="1"/>
</dbReference>
<dbReference type="InterPro" id="IPR038488">
    <property type="entry name" value="Integrase_DNA-bd_sf"/>
</dbReference>
<organism evidence="6">
    <name type="scientific">Faucicola osloensis</name>
    <name type="common">Moraxella osloensis</name>
    <dbReference type="NCBI Taxonomy" id="34062"/>
    <lineage>
        <taxon>Bacteria</taxon>
        <taxon>Pseudomonadati</taxon>
        <taxon>Pseudomonadota</taxon>
        <taxon>Gammaproteobacteria</taxon>
        <taxon>Moraxellales</taxon>
        <taxon>Moraxellaceae</taxon>
        <taxon>Faucicola</taxon>
    </lineage>
</organism>
<dbReference type="Gene3D" id="1.10.443.10">
    <property type="entry name" value="Intergrase catalytic core"/>
    <property type="match status" value="1"/>
</dbReference>
<evidence type="ECO:0000313" key="6">
    <source>
        <dbReference type="EMBL" id="ATQ82459.1"/>
    </source>
</evidence>
<dbReference type="Pfam" id="PF22022">
    <property type="entry name" value="Phage_int_M"/>
    <property type="match status" value="1"/>
</dbReference>
<accession>A0AAD0AC86</accession>
<evidence type="ECO:0000256" key="4">
    <source>
        <dbReference type="ARBA" id="ARBA00023172"/>
    </source>
</evidence>
<proteinExistence type="inferred from homology"/>
<comment type="similarity">
    <text evidence="1">Belongs to the 'phage' integrase family.</text>
</comment>
<dbReference type="InterPro" id="IPR025166">
    <property type="entry name" value="Integrase_DNA_bind_dom"/>
</dbReference>
<keyword evidence="4" id="KW-0233">DNA recombination</keyword>
<sequence>MASIKSDNQIKKAIKDSVGKDKAYYSIDGYKGLRIRIRGDYVEFQHRYTHPLTKNKIEMTLGNYANGFTLEQARQAHRDNLALLEQGIDPKTNRQQEVKKQAYAMDTTFKAVALDWLNEQTNNPSHVLAEQTLKNWNFLLNPLLKEFADTPINTISTPQVLRLFKQVQKTHIQKGNRVKGIASRIFAHAVINGLIEHNPVTAVKEARALKPIRQKHHPAIIDPQEFSLLLKEIDSLPASDNFNKEILQLLALTFARIGDICTMKWADLDLTAKQWEFEPQKGVNRHDMVDSLVIPLVPQTMAIIERMKPITGGMEYVFYNGRRKSKPFADGQQVNKLLNSQSMNKAGIGKDFCNRGYFGVHSPHGFRATARTMLEERLNYDYRLIEMQLGHNVRDANGRAYNRVKWLNKRHDMMAAWANYLDDLKAGKVDNIIYLDNAKAKRQAVNE</sequence>
<name>A0AAD0AC86_FAUOS</name>